<organism evidence="2 3">
    <name type="scientific">Peloplasma aerotolerans</name>
    <dbReference type="NCBI Taxonomy" id="3044389"/>
    <lineage>
        <taxon>Bacteria</taxon>
        <taxon>Bacillati</taxon>
        <taxon>Mycoplasmatota</taxon>
        <taxon>Mollicutes</taxon>
        <taxon>Acholeplasmatales</taxon>
        <taxon>Acholeplasmataceae</taxon>
        <taxon>Peloplasma</taxon>
    </lineage>
</organism>
<evidence type="ECO:0000256" key="1">
    <source>
        <dbReference type="SAM" id="Phobius"/>
    </source>
</evidence>
<comment type="caution">
    <text evidence="2">The sequence shown here is derived from an EMBL/GenBank/DDBJ whole genome shotgun (WGS) entry which is preliminary data.</text>
</comment>
<dbReference type="InterPro" id="IPR043751">
    <property type="entry name" value="DUF5696"/>
</dbReference>
<keyword evidence="1" id="KW-0812">Transmembrane</keyword>
<sequence>MNKLEFMAKLNSAVKYTKTHLKMVCIGILSLFAFIIALNFIFSFRLKERQIEVPDVNYTIGEKIEIDYAAISAQLSPEVIEVIPASSDSNDMSLSINLVSTNIIIENHVTGTIWETLKVDEFLSLNNQTLQKSPLILTYMYDGWSTGKRLDAYTHSISKQAYEIEMIDGGVRIIYHMAVHTPSLSWMPQRITSELYNTLYTATDASGRIALERIYSSPSGTNFYQIVSSIAQPFIDRIYDVWYNEYGLTIETLFELNSYFNIRNTFIEMPSFKVPVEYILDQGELVVKVVLPEIKEESVSFEEGKTLFIQDIDVLPYFFSSLNKNDAYMFVPDGSGAIIDLSLPDYNYTRYTKPVYDNRSLISSVYSTYQDQEKILMPVFGYANENRAIFAIIESGAMQSLMQVRRSSSANNLNAIHPTIIYRYKDIYSLSGIDIDMYSNPMNDTSYQIRYQMIEHEDDDVHYMDMVEKYQQYLFEDKIRQAVGPAIKIEMLGAILDRAFFVGIPYDQMISLTSYRDVIDIMDSFKDLDIINYVYQGWSKGGINGQYVTNLKLERVLGNDKSFKALNEYVATQGINLSYDIPIIEVYEQGNGFRNNQNGVRLIGDYAQSFYPYHLASLLMDDSNDLGRYYLLSPNYLTSAVDRFIKQDNYHLMHLSLRDLGSTFITDYGRASNSPSVVEDLINENLEHLALHYDLTLNQPFVHATTYANHLTNLPSSSSNNYIFTYDIPFYQLVFNGYKTYDLESTNLSNQSSSWTMFLKAIETGSAMQYTISKTNSSVTKTSPYYNYIYSSDYLVWKDEIMDYGNQLKAIYSVLDDGIIINHQTIEPGFVILTYQNGYQLLINYTPQNKTYNSTLVEASNYVIIGG</sequence>
<name>A0AAW6U397_9MOLU</name>
<dbReference type="EMBL" id="JASCXW010000004">
    <property type="protein sequence ID" value="MDI6452436.1"/>
    <property type="molecule type" value="Genomic_DNA"/>
</dbReference>
<accession>A0AAW6U397</accession>
<keyword evidence="3" id="KW-1185">Reference proteome</keyword>
<proteinExistence type="predicted"/>
<evidence type="ECO:0000313" key="3">
    <source>
        <dbReference type="Proteomes" id="UP001431532"/>
    </source>
</evidence>
<keyword evidence="1" id="KW-1133">Transmembrane helix</keyword>
<dbReference type="Pfam" id="PF18952">
    <property type="entry name" value="DUF5696"/>
    <property type="match status" value="1"/>
</dbReference>
<reference evidence="2" key="1">
    <citation type="submission" date="2023-05" db="EMBL/GenBank/DDBJ databases">
        <title>Mariniplasma microaerophilum sp. nov., a novel anaerobic mollicute isolated from terrestrial mud volcano, Taman Peninsula, Russia.</title>
        <authorList>
            <person name="Khomyakova M.A."/>
            <person name="Merkel A.Y."/>
            <person name="Slobodkin A.I."/>
        </authorList>
    </citation>
    <scope>NUCLEOTIDE SEQUENCE</scope>
    <source>
        <strain evidence="2">M4Ah</strain>
    </source>
</reference>
<dbReference type="Proteomes" id="UP001431532">
    <property type="component" value="Unassembled WGS sequence"/>
</dbReference>
<dbReference type="RefSeq" id="WP_282838851.1">
    <property type="nucleotide sequence ID" value="NZ_JASCXW010000004.1"/>
</dbReference>
<gene>
    <name evidence="2" type="ORF">QJ521_02560</name>
</gene>
<keyword evidence="1" id="KW-0472">Membrane</keyword>
<evidence type="ECO:0000313" key="2">
    <source>
        <dbReference type="EMBL" id="MDI6452436.1"/>
    </source>
</evidence>
<dbReference type="AlphaFoldDB" id="A0AAW6U397"/>
<feature type="transmembrane region" description="Helical" evidence="1">
    <location>
        <begin position="21"/>
        <end position="42"/>
    </location>
</feature>
<protein>
    <submittedName>
        <fullName evidence="2">DUF5696 domain-containing protein</fullName>
    </submittedName>
</protein>